<evidence type="ECO:0000313" key="3">
    <source>
        <dbReference type="WBParaSite" id="jg9108"/>
    </source>
</evidence>
<proteinExistence type="predicted"/>
<evidence type="ECO:0000256" key="1">
    <source>
        <dbReference type="SAM" id="MobiDB-lite"/>
    </source>
</evidence>
<accession>A0A915ESS1</accession>
<evidence type="ECO:0000313" key="2">
    <source>
        <dbReference type="Proteomes" id="UP000887574"/>
    </source>
</evidence>
<reference evidence="3" key="1">
    <citation type="submission" date="2022-11" db="UniProtKB">
        <authorList>
            <consortium name="WormBaseParasite"/>
        </authorList>
    </citation>
    <scope>IDENTIFICATION</scope>
</reference>
<dbReference type="AlphaFoldDB" id="A0A915ESS1"/>
<sequence>MLLSDIREESDEAEEMSTREDEEDEEEEQDSLSGHPSSAQNLQQEHLDALGYDAMLSSVDSLDVARHVAAAAGHGMDTSVDSLEAGSLPRHARDQLDESGAPTSHMEVSSQDTGLSAGTDTTFQEEYEDDKDSLDGIVRAYPTTLTTFETVQMREDGSTETITRRVITQVTDPVHSRVRFTGTESEDQLRNIQEQQPIESVDEEGNITTTIRRQTIH</sequence>
<feature type="region of interest" description="Disordered" evidence="1">
    <location>
        <begin position="94"/>
        <end position="118"/>
    </location>
</feature>
<name>A0A915ESS1_9BILA</name>
<dbReference type="WBParaSite" id="jg9108">
    <property type="protein sequence ID" value="jg9108"/>
    <property type="gene ID" value="jg9108"/>
</dbReference>
<protein>
    <submittedName>
        <fullName evidence="3">Uncharacterized protein</fullName>
    </submittedName>
</protein>
<keyword evidence="2" id="KW-1185">Reference proteome</keyword>
<feature type="region of interest" description="Disordered" evidence="1">
    <location>
        <begin position="1"/>
        <end position="46"/>
    </location>
</feature>
<organism evidence="2 3">
    <name type="scientific">Ditylenchus dipsaci</name>
    <dbReference type="NCBI Taxonomy" id="166011"/>
    <lineage>
        <taxon>Eukaryota</taxon>
        <taxon>Metazoa</taxon>
        <taxon>Ecdysozoa</taxon>
        <taxon>Nematoda</taxon>
        <taxon>Chromadorea</taxon>
        <taxon>Rhabditida</taxon>
        <taxon>Tylenchina</taxon>
        <taxon>Tylenchomorpha</taxon>
        <taxon>Sphaerularioidea</taxon>
        <taxon>Anguinidae</taxon>
        <taxon>Anguininae</taxon>
        <taxon>Ditylenchus</taxon>
    </lineage>
</organism>
<feature type="compositionally biased region" description="Polar residues" evidence="1">
    <location>
        <begin position="31"/>
        <end position="44"/>
    </location>
</feature>
<dbReference type="Proteomes" id="UP000887574">
    <property type="component" value="Unplaced"/>
</dbReference>
<feature type="compositionally biased region" description="Acidic residues" evidence="1">
    <location>
        <begin position="8"/>
        <end position="30"/>
    </location>
</feature>
<feature type="compositionally biased region" description="Polar residues" evidence="1">
    <location>
        <begin position="106"/>
        <end position="118"/>
    </location>
</feature>